<reference evidence="2" key="1">
    <citation type="journal article" date="2020" name="Stud. Mycol.">
        <title>101 Dothideomycetes genomes: a test case for predicting lifestyles and emergence of pathogens.</title>
        <authorList>
            <person name="Haridas S."/>
            <person name="Albert R."/>
            <person name="Binder M."/>
            <person name="Bloem J."/>
            <person name="Labutti K."/>
            <person name="Salamov A."/>
            <person name="Andreopoulos B."/>
            <person name="Baker S."/>
            <person name="Barry K."/>
            <person name="Bills G."/>
            <person name="Bluhm B."/>
            <person name="Cannon C."/>
            <person name="Castanera R."/>
            <person name="Culley D."/>
            <person name="Daum C."/>
            <person name="Ezra D."/>
            <person name="Gonzalez J."/>
            <person name="Henrissat B."/>
            <person name="Kuo A."/>
            <person name="Liang C."/>
            <person name="Lipzen A."/>
            <person name="Lutzoni F."/>
            <person name="Magnuson J."/>
            <person name="Mondo S."/>
            <person name="Nolan M."/>
            <person name="Ohm R."/>
            <person name="Pangilinan J."/>
            <person name="Park H.-J."/>
            <person name="Ramirez L."/>
            <person name="Alfaro M."/>
            <person name="Sun H."/>
            <person name="Tritt A."/>
            <person name="Yoshinaga Y."/>
            <person name="Zwiers L.-H."/>
            <person name="Turgeon B."/>
            <person name="Goodwin S."/>
            <person name="Spatafora J."/>
            <person name="Crous P."/>
            <person name="Grigoriev I."/>
        </authorList>
    </citation>
    <scope>NUCLEOTIDE SEQUENCE</scope>
    <source>
        <strain evidence="2">CBS 133067</strain>
    </source>
</reference>
<sequence length="357" mass="40913">MAPPTDQNSHTASEATSEDDADAHLPPSMPPHRPTPDPYLSVARRLARQTSTEDKLRDLMRTTRISECTTRYILELQNLIDDELAQPNPNTVLTMEMRRFIRKISRKSKEVESVSYRGKPSTQPTVAPHQRRLANGESTKLDYEMEFFPRRVLAKVWAQIDKLGEQIGAQLPKAAVNIHVIRFQVNMVDFLFEIVHDHSLPPQTISPVFLPKGAHDFIARVDSELEMELQKPMPDAGVVRSKINLIFRIKDWTVLKKEQKMQKDGHNGSPEVGRTTIRGPPTAELLGIAKRHIMRLRHKYDLRLDSLVAREKGFRSAQRNLIEALTAKVDEHRRAERQGRQFVRPQLLDVLDTLRSL</sequence>
<evidence type="ECO:0000256" key="1">
    <source>
        <dbReference type="SAM" id="MobiDB-lite"/>
    </source>
</evidence>
<feature type="compositionally biased region" description="Pro residues" evidence="1">
    <location>
        <begin position="27"/>
        <end position="37"/>
    </location>
</feature>
<gene>
    <name evidence="2" type="ORF">NA57DRAFT_80626</name>
</gene>
<proteinExistence type="predicted"/>
<organism evidence="2 3">
    <name type="scientific">Rhizodiscina lignyota</name>
    <dbReference type="NCBI Taxonomy" id="1504668"/>
    <lineage>
        <taxon>Eukaryota</taxon>
        <taxon>Fungi</taxon>
        <taxon>Dikarya</taxon>
        <taxon>Ascomycota</taxon>
        <taxon>Pezizomycotina</taxon>
        <taxon>Dothideomycetes</taxon>
        <taxon>Pleosporomycetidae</taxon>
        <taxon>Aulographales</taxon>
        <taxon>Rhizodiscinaceae</taxon>
        <taxon>Rhizodiscina</taxon>
    </lineage>
</organism>
<feature type="region of interest" description="Disordered" evidence="1">
    <location>
        <begin position="1"/>
        <end position="39"/>
    </location>
</feature>
<keyword evidence="3" id="KW-1185">Reference proteome</keyword>
<name>A0A9P4M127_9PEZI</name>
<dbReference type="Proteomes" id="UP000799772">
    <property type="component" value="Unassembled WGS sequence"/>
</dbReference>
<dbReference type="AlphaFoldDB" id="A0A9P4M127"/>
<feature type="compositionally biased region" description="Polar residues" evidence="1">
    <location>
        <begin position="1"/>
        <end position="10"/>
    </location>
</feature>
<evidence type="ECO:0000313" key="2">
    <source>
        <dbReference type="EMBL" id="KAF2094211.1"/>
    </source>
</evidence>
<comment type="caution">
    <text evidence="2">The sequence shown here is derived from an EMBL/GenBank/DDBJ whole genome shotgun (WGS) entry which is preliminary data.</text>
</comment>
<protein>
    <submittedName>
        <fullName evidence="2">Uncharacterized protein</fullName>
    </submittedName>
</protein>
<dbReference type="EMBL" id="ML978135">
    <property type="protein sequence ID" value="KAF2094211.1"/>
    <property type="molecule type" value="Genomic_DNA"/>
</dbReference>
<feature type="region of interest" description="Disordered" evidence="1">
    <location>
        <begin position="260"/>
        <end position="279"/>
    </location>
</feature>
<evidence type="ECO:0000313" key="3">
    <source>
        <dbReference type="Proteomes" id="UP000799772"/>
    </source>
</evidence>
<accession>A0A9P4M127</accession>